<evidence type="ECO:0000256" key="10">
    <source>
        <dbReference type="ARBA" id="ARBA00023310"/>
    </source>
</evidence>
<comment type="caution">
    <text evidence="16">The sequence shown here is derived from an EMBL/GenBank/DDBJ whole genome shotgun (WGS) entry which is preliminary data.</text>
</comment>
<evidence type="ECO:0000256" key="14">
    <source>
        <dbReference type="RuleBase" id="RU003848"/>
    </source>
</evidence>
<evidence type="ECO:0000256" key="2">
    <source>
        <dbReference type="ARBA" id="ARBA00022448"/>
    </source>
</evidence>
<protein>
    <recommendedName>
        <fullName evidence="13">ATP synthase subunit b</fullName>
    </recommendedName>
    <alternativeName>
        <fullName evidence="13">ATP synthase F(0) sector subunit b</fullName>
    </alternativeName>
    <alternativeName>
        <fullName evidence="13">ATPase subunit I</fullName>
    </alternativeName>
    <alternativeName>
        <fullName evidence="13">F-type ATPase subunit b</fullName>
        <shortName evidence="13">F-ATPase subunit b</shortName>
    </alternativeName>
</protein>
<comment type="similarity">
    <text evidence="1 13 14">Belongs to the ATPase B chain family.</text>
</comment>
<feature type="coiled-coil region" evidence="15">
    <location>
        <begin position="137"/>
        <end position="168"/>
    </location>
</feature>
<keyword evidence="6 13" id="KW-0375">Hydrogen ion transport</keyword>
<name>A0A1F6LL55_9BACT</name>
<comment type="function">
    <text evidence="11 13">F(1)F(0) ATP synthase produces ATP from ADP in the presence of a proton or sodium gradient. F-type ATPases consist of two structural domains, F(1) containing the extramembraneous catalytic core and F(0) containing the membrane proton channel, linked together by a central stalk and a peripheral stalk. During catalysis, ATP synthesis in the catalytic domain of F(1) is coupled via a rotary mechanism of the central stalk subunits to proton translocation.</text>
</comment>
<dbReference type="NCBIfam" id="TIGR01144">
    <property type="entry name" value="ATP_synt_b"/>
    <property type="match status" value="1"/>
</dbReference>
<evidence type="ECO:0000256" key="12">
    <source>
        <dbReference type="ARBA" id="ARBA00037847"/>
    </source>
</evidence>
<evidence type="ECO:0000256" key="11">
    <source>
        <dbReference type="ARBA" id="ARBA00025198"/>
    </source>
</evidence>
<proteinExistence type="inferred from homology"/>
<keyword evidence="7 13" id="KW-1133">Transmembrane helix</keyword>
<dbReference type="EMBL" id="MFPS01000003">
    <property type="protein sequence ID" value="OGH60118.1"/>
    <property type="molecule type" value="Genomic_DNA"/>
</dbReference>
<dbReference type="GO" id="GO:0005886">
    <property type="term" value="C:plasma membrane"/>
    <property type="evidence" value="ECO:0007669"/>
    <property type="project" value="UniProtKB-SubCell"/>
</dbReference>
<keyword evidence="4 13" id="KW-0138">CF(0)</keyword>
<dbReference type="GO" id="GO:0046933">
    <property type="term" value="F:proton-transporting ATP synthase activity, rotational mechanism"/>
    <property type="evidence" value="ECO:0007669"/>
    <property type="project" value="UniProtKB-UniRule"/>
</dbReference>
<dbReference type="CDD" id="cd06503">
    <property type="entry name" value="ATP-synt_Fo_b"/>
    <property type="match status" value="1"/>
</dbReference>
<evidence type="ECO:0000313" key="16">
    <source>
        <dbReference type="EMBL" id="OGH60118.1"/>
    </source>
</evidence>
<dbReference type="PANTHER" id="PTHR33445:SF1">
    <property type="entry name" value="ATP SYNTHASE SUBUNIT B"/>
    <property type="match status" value="1"/>
</dbReference>
<dbReference type="InterPro" id="IPR002146">
    <property type="entry name" value="ATP_synth_b/b'su_bac/chlpt"/>
</dbReference>
<evidence type="ECO:0000256" key="3">
    <source>
        <dbReference type="ARBA" id="ARBA00022475"/>
    </source>
</evidence>
<dbReference type="InterPro" id="IPR028987">
    <property type="entry name" value="ATP_synth_B-like_membr_sf"/>
</dbReference>
<dbReference type="PANTHER" id="PTHR33445">
    <property type="entry name" value="ATP SYNTHASE SUBUNIT B', CHLOROPLASTIC"/>
    <property type="match status" value="1"/>
</dbReference>
<dbReference type="InterPro" id="IPR005864">
    <property type="entry name" value="ATP_synth_F0_bsu_bac"/>
</dbReference>
<dbReference type="GO" id="GO:0046961">
    <property type="term" value="F:proton-transporting ATPase activity, rotational mechanism"/>
    <property type="evidence" value="ECO:0007669"/>
    <property type="project" value="TreeGrafter"/>
</dbReference>
<evidence type="ECO:0000256" key="15">
    <source>
        <dbReference type="SAM" id="Coils"/>
    </source>
</evidence>
<comment type="subcellular location">
    <subcellularLocation>
        <location evidence="13">Cell membrane</location>
        <topology evidence="13">Single-pass membrane protein</topology>
    </subcellularLocation>
    <subcellularLocation>
        <location evidence="12">Endomembrane system</location>
        <topology evidence="12">Single-pass membrane protein</topology>
    </subcellularLocation>
</comment>
<keyword evidence="2 13" id="KW-0813">Transport</keyword>
<dbReference type="Proteomes" id="UP000177067">
    <property type="component" value="Unassembled WGS sequence"/>
</dbReference>
<sequence length="193" mass="22049">MALETNNESVSETNTEEIVADSYSSTEGEGIAASLGLNSQLFVFQLINFTIVAVIVWFMILKPLLKKMEERKIQIDESIDNAKRVETNLFESERQYQKKIDEAKVEANKVIEKAHEEGVRLGKMLKEKSRSDIELLVAQAKKNIEIDKQEMKAEIKKETAEIVILALEKILSEKFDSKKDGKFIEEVLKEVKK</sequence>
<keyword evidence="8 13" id="KW-0406">Ion transport</keyword>
<dbReference type="SUPFAM" id="SSF81573">
    <property type="entry name" value="F1F0 ATP synthase subunit B, membrane domain"/>
    <property type="match status" value="1"/>
</dbReference>
<feature type="coiled-coil region" evidence="15">
    <location>
        <begin position="65"/>
        <end position="113"/>
    </location>
</feature>
<keyword evidence="10 13" id="KW-0066">ATP synthesis</keyword>
<dbReference type="Gene3D" id="6.10.250.1580">
    <property type="match status" value="1"/>
</dbReference>
<dbReference type="GO" id="GO:0045259">
    <property type="term" value="C:proton-transporting ATP synthase complex"/>
    <property type="evidence" value="ECO:0007669"/>
    <property type="project" value="UniProtKB-KW"/>
</dbReference>
<feature type="transmembrane region" description="Helical" evidence="13">
    <location>
        <begin position="42"/>
        <end position="61"/>
    </location>
</feature>
<evidence type="ECO:0000256" key="5">
    <source>
        <dbReference type="ARBA" id="ARBA00022692"/>
    </source>
</evidence>
<dbReference type="InterPro" id="IPR050059">
    <property type="entry name" value="ATP_synthase_B_chain"/>
</dbReference>
<accession>A0A1F6LL55</accession>
<organism evidence="16 17">
    <name type="scientific">Candidatus Magasanikbacteria bacterium RIFCSPHIGHO2_01_FULL_33_34</name>
    <dbReference type="NCBI Taxonomy" id="1798671"/>
    <lineage>
        <taxon>Bacteria</taxon>
        <taxon>Candidatus Magasanikiibacteriota</taxon>
    </lineage>
</organism>
<dbReference type="Pfam" id="PF00430">
    <property type="entry name" value="ATP-synt_B"/>
    <property type="match status" value="1"/>
</dbReference>
<evidence type="ECO:0000256" key="13">
    <source>
        <dbReference type="HAMAP-Rule" id="MF_01398"/>
    </source>
</evidence>
<keyword evidence="3 13" id="KW-1003">Cell membrane</keyword>
<dbReference type="GO" id="GO:0012505">
    <property type="term" value="C:endomembrane system"/>
    <property type="evidence" value="ECO:0007669"/>
    <property type="project" value="UniProtKB-SubCell"/>
</dbReference>
<comment type="function">
    <text evidence="13">Component of the F(0) channel, it forms part of the peripheral stalk, linking F(1) to F(0).</text>
</comment>
<gene>
    <name evidence="13" type="primary">atpF</name>
    <name evidence="16" type="ORF">A2725_00520</name>
</gene>
<evidence type="ECO:0000256" key="4">
    <source>
        <dbReference type="ARBA" id="ARBA00022547"/>
    </source>
</evidence>
<comment type="subunit">
    <text evidence="13">F-type ATPases have 2 components, F(1) - the catalytic core - and F(0) - the membrane proton channel. F(1) has five subunits: alpha(3), beta(3), gamma(1), delta(1), epsilon(1). F(0) has three main subunits: a(1), b(2) and c(10-14). The alpha and beta chains form an alternating ring which encloses part of the gamma chain. F(1) is attached to F(0) by a central stalk formed by the gamma and epsilon chains, while a peripheral stalk is formed by the delta and b chains.</text>
</comment>
<evidence type="ECO:0000313" key="17">
    <source>
        <dbReference type="Proteomes" id="UP000177067"/>
    </source>
</evidence>
<evidence type="ECO:0000256" key="6">
    <source>
        <dbReference type="ARBA" id="ARBA00022781"/>
    </source>
</evidence>
<keyword evidence="5 13" id="KW-0812">Transmembrane</keyword>
<evidence type="ECO:0000256" key="7">
    <source>
        <dbReference type="ARBA" id="ARBA00022989"/>
    </source>
</evidence>
<dbReference type="HAMAP" id="MF_01398">
    <property type="entry name" value="ATP_synth_b_bprime"/>
    <property type="match status" value="1"/>
</dbReference>
<dbReference type="AlphaFoldDB" id="A0A1F6LL55"/>
<keyword evidence="9 13" id="KW-0472">Membrane</keyword>
<evidence type="ECO:0000256" key="8">
    <source>
        <dbReference type="ARBA" id="ARBA00023065"/>
    </source>
</evidence>
<reference evidence="16 17" key="1">
    <citation type="journal article" date="2016" name="Nat. Commun.">
        <title>Thousands of microbial genomes shed light on interconnected biogeochemical processes in an aquifer system.</title>
        <authorList>
            <person name="Anantharaman K."/>
            <person name="Brown C.T."/>
            <person name="Hug L.A."/>
            <person name="Sharon I."/>
            <person name="Castelle C.J."/>
            <person name="Probst A.J."/>
            <person name="Thomas B.C."/>
            <person name="Singh A."/>
            <person name="Wilkins M.J."/>
            <person name="Karaoz U."/>
            <person name="Brodie E.L."/>
            <person name="Williams K.H."/>
            <person name="Hubbard S.S."/>
            <person name="Banfield J.F."/>
        </authorList>
    </citation>
    <scope>NUCLEOTIDE SEQUENCE [LARGE SCALE GENOMIC DNA]</scope>
</reference>
<keyword evidence="15" id="KW-0175">Coiled coil</keyword>
<evidence type="ECO:0000256" key="9">
    <source>
        <dbReference type="ARBA" id="ARBA00023136"/>
    </source>
</evidence>
<evidence type="ECO:0000256" key="1">
    <source>
        <dbReference type="ARBA" id="ARBA00005513"/>
    </source>
</evidence>